<dbReference type="SUPFAM" id="SSF111304">
    <property type="entry name" value="Recombination protein RecR"/>
    <property type="match status" value="1"/>
</dbReference>
<evidence type="ECO:0000256" key="5">
    <source>
        <dbReference type="ARBA" id="ARBA00023172"/>
    </source>
</evidence>
<dbReference type="Pfam" id="PF13662">
    <property type="entry name" value="Toprim_4"/>
    <property type="match status" value="1"/>
</dbReference>
<keyword evidence="6 7" id="KW-0234">DNA repair</keyword>
<keyword evidence="5 7" id="KW-0233">DNA recombination</keyword>
<organism evidence="9 10">
    <name type="scientific">Candidatus Taylorbacteria bacterium RIFCSPHIGHO2_01_FULL_46_22b</name>
    <dbReference type="NCBI Taxonomy" id="1802301"/>
    <lineage>
        <taxon>Bacteria</taxon>
        <taxon>Candidatus Tayloriibacteriota</taxon>
    </lineage>
</organism>
<dbReference type="PROSITE" id="PS50880">
    <property type="entry name" value="TOPRIM"/>
    <property type="match status" value="1"/>
</dbReference>
<dbReference type="GO" id="GO:0008270">
    <property type="term" value="F:zinc ion binding"/>
    <property type="evidence" value="ECO:0007669"/>
    <property type="project" value="UniProtKB-KW"/>
</dbReference>
<feature type="domain" description="Toprim" evidence="8">
    <location>
        <begin position="83"/>
        <end position="185"/>
    </location>
</feature>
<comment type="caution">
    <text evidence="9">The sequence shown here is derived from an EMBL/GenBank/DDBJ whole genome shotgun (WGS) entry which is preliminary data.</text>
</comment>
<dbReference type="SMART" id="SM00493">
    <property type="entry name" value="TOPRIM"/>
    <property type="match status" value="1"/>
</dbReference>
<protein>
    <recommendedName>
        <fullName evidence="7">Recombination protein RecR</fullName>
    </recommendedName>
</protein>
<evidence type="ECO:0000259" key="8">
    <source>
        <dbReference type="PROSITE" id="PS50880"/>
    </source>
</evidence>
<dbReference type="InterPro" id="IPR000093">
    <property type="entry name" value="DNA_Rcmb_RecR"/>
</dbReference>
<dbReference type="InterPro" id="IPR006171">
    <property type="entry name" value="TOPRIM_dom"/>
</dbReference>
<evidence type="ECO:0000313" key="10">
    <source>
        <dbReference type="Proteomes" id="UP000178873"/>
    </source>
</evidence>
<dbReference type="HAMAP" id="MF_00017">
    <property type="entry name" value="RecR"/>
    <property type="match status" value="1"/>
</dbReference>
<evidence type="ECO:0000256" key="3">
    <source>
        <dbReference type="ARBA" id="ARBA00022771"/>
    </source>
</evidence>
<evidence type="ECO:0000256" key="4">
    <source>
        <dbReference type="ARBA" id="ARBA00022833"/>
    </source>
</evidence>
<reference evidence="9 10" key="1">
    <citation type="journal article" date="2016" name="Nat. Commun.">
        <title>Thousands of microbial genomes shed light on interconnected biogeochemical processes in an aquifer system.</title>
        <authorList>
            <person name="Anantharaman K."/>
            <person name="Brown C.T."/>
            <person name="Hug L.A."/>
            <person name="Sharon I."/>
            <person name="Castelle C.J."/>
            <person name="Probst A.J."/>
            <person name="Thomas B.C."/>
            <person name="Singh A."/>
            <person name="Wilkins M.J."/>
            <person name="Karaoz U."/>
            <person name="Brodie E.L."/>
            <person name="Williams K.H."/>
            <person name="Hubbard S.S."/>
            <person name="Banfield J.F."/>
        </authorList>
    </citation>
    <scope>NUCLEOTIDE SEQUENCE [LARGE SCALE GENOMIC DNA]</scope>
</reference>
<comment type="function">
    <text evidence="7">May play a role in DNA repair. It seems to be involved in an RecBC-independent recombinational process of DNA repair. It may act with RecF and RecO.</text>
</comment>
<dbReference type="GO" id="GO:0003677">
    <property type="term" value="F:DNA binding"/>
    <property type="evidence" value="ECO:0007669"/>
    <property type="project" value="UniProtKB-UniRule"/>
</dbReference>
<evidence type="ECO:0000256" key="1">
    <source>
        <dbReference type="ARBA" id="ARBA00022723"/>
    </source>
</evidence>
<name>A0A1G2M150_9BACT</name>
<evidence type="ECO:0000313" key="9">
    <source>
        <dbReference type="EMBL" id="OHA17608.1"/>
    </source>
</evidence>
<keyword evidence="3 7" id="KW-0863">Zinc-finger</keyword>
<dbReference type="Pfam" id="PF21176">
    <property type="entry name" value="RecR_HhH"/>
    <property type="match status" value="1"/>
</dbReference>
<accession>A0A1G2M150</accession>
<dbReference type="Proteomes" id="UP000178873">
    <property type="component" value="Unassembled WGS sequence"/>
</dbReference>
<dbReference type="PANTHER" id="PTHR30446:SF0">
    <property type="entry name" value="RECOMBINATION PROTEIN RECR"/>
    <property type="match status" value="1"/>
</dbReference>
<dbReference type="STRING" id="1802301.A2664_03230"/>
<dbReference type="Gene3D" id="1.10.8.420">
    <property type="entry name" value="RecR Domain 1"/>
    <property type="match status" value="1"/>
</dbReference>
<dbReference type="Gene3D" id="3.40.1360.10">
    <property type="match status" value="1"/>
</dbReference>
<keyword evidence="2 7" id="KW-0227">DNA damage</keyword>
<dbReference type="AlphaFoldDB" id="A0A1G2M150"/>
<dbReference type="EMBL" id="MHRF01000013">
    <property type="protein sequence ID" value="OHA17608.1"/>
    <property type="molecule type" value="Genomic_DNA"/>
</dbReference>
<evidence type="ECO:0000256" key="6">
    <source>
        <dbReference type="ARBA" id="ARBA00023204"/>
    </source>
</evidence>
<evidence type="ECO:0000256" key="7">
    <source>
        <dbReference type="HAMAP-Rule" id="MF_00017"/>
    </source>
</evidence>
<comment type="caution">
    <text evidence="7">Lacks conserved residue(s) required for the propagation of feature annotation.</text>
</comment>
<proteinExistence type="inferred from homology"/>
<sequence length="209" mass="23435">MNDPIQKLVEIFSHFPGIGARQARRFAYYVLTRDSVQIKNLIDSIQEGKKTVIACSECGRLFSRKDAKLKLCDICADSKRETSLLMVVARDVDVESIEKSDIYHGYYFVLGGTVPILDEKPETRVRISPLQKKIEEKIKTGLKEIVLAFDLNPEGEHTVQYVSKTIAPLVEKNSLTLTLLGRGLSTGTELQYSDSDTIKNALQNRASVK</sequence>
<evidence type="ECO:0000256" key="2">
    <source>
        <dbReference type="ARBA" id="ARBA00022763"/>
    </source>
</evidence>
<keyword evidence="4 7" id="KW-0862">Zinc</keyword>
<dbReference type="GO" id="GO:0006281">
    <property type="term" value="P:DNA repair"/>
    <property type="evidence" value="ECO:0007669"/>
    <property type="project" value="UniProtKB-UniRule"/>
</dbReference>
<comment type="similarity">
    <text evidence="7">Belongs to the RecR family.</text>
</comment>
<dbReference type="InterPro" id="IPR023627">
    <property type="entry name" value="Rcmb_RecR"/>
</dbReference>
<keyword evidence="1 7" id="KW-0479">Metal-binding</keyword>
<gene>
    <name evidence="7" type="primary">recR</name>
    <name evidence="9" type="ORF">A2664_03230</name>
</gene>
<dbReference type="PANTHER" id="PTHR30446">
    <property type="entry name" value="RECOMBINATION PROTEIN RECR"/>
    <property type="match status" value="1"/>
</dbReference>
<dbReference type="GO" id="GO:0006310">
    <property type="term" value="P:DNA recombination"/>
    <property type="evidence" value="ECO:0007669"/>
    <property type="project" value="UniProtKB-UniRule"/>
</dbReference>